<keyword evidence="5" id="KW-1185">Reference proteome</keyword>
<dbReference type="Proteomes" id="UP000468735">
    <property type="component" value="Unassembled WGS sequence"/>
</dbReference>
<reference evidence="4 5" key="1">
    <citation type="submission" date="2019-09" db="EMBL/GenBank/DDBJ databases">
        <title>Actinomadura physcomitrii sp. nov., a novel actinomycete isolated from moss [Physcomitrium sphaericum (Ludw) Fuernr].</title>
        <authorList>
            <person name="Zhuang X."/>
            <person name="Liu C."/>
        </authorList>
    </citation>
    <scope>NUCLEOTIDE SEQUENCE [LARGE SCALE GENOMIC DNA]</scope>
    <source>
        <strain evidence="4 5">HMC1</strain>
    </source>
</reference>
<dbReference type="AlphaFoldDB" id="A0A6H9YLT0"/>
<feature type="transmembrane region" description="Helical" evidence="2">
    <location>
        <begin position="120"/>
        <end position="139"/>
    </location>
</feature>
<dbReference type="OrthoDB" id="3576735at2"/>
<feature type="region of interest" description="Disordered" evidence="1">
    <location>
        <begin position="1"/>
        <end position="49"/>
    </location>
</feature>
<feature type="compositionally biased region" description="Low complexity" evidence="1">
    <location>
        <begin position="1"/>
        <end position="26"/>
    </location>
</feature>
<keyword evidence="2" id="KW-1133">Transmembrane helix</keyword>
<feature type="transmembrane region" description="Helical" evidence="2">
    <location>
        <begin position="168"/>
        <end position="191"/>
    </location>
</feature>
<dbReference type="InterPro" id="IPR009936">
    <property type="entry name" value="DUF1468"/>
</dbReference>
<keyword evidence="2" id="KW-0472">Membrane</keyword>
<feature type="domain" description="DUF1468" evidence="3">
    <location>
        <begin position="59"/>
        <end position="192"/>
    </location>
</feature>
<gene>
    <name evidence="4" type="ORF">F8566_45375</name>
</gene>
<dbReference type="Pfam" id="PF07331">
    <property type="entry name" value="TctB"/>
    <property type="match status" value="1"/>
</dbReference>
<proteinExistence type="predicted"/>
<evidence type="ECO:0000256" key="2">
    <source>
        <dbReference type="SAM" id="Phobius"/>
    </source>
</evidence>
<feature type="transmembrane region" description="Helical" evidence="2">
    <location>
        <begin position="90"/>
        <end position="108"/>
    </location>
</feature>
<feature type="transmembrane region" description="Helical" evidence="2">
    <location>
        <begin position="145"/>
        <end position="161"/>
    </location>
</feature>
<keyword evidence="2" id="KW-0812">Transmembrane</keyword>
<feature type="transmembrane region" description="Helical" evidence="2">
    <location>
        <begin position="57"/>
        <end position="78"/>
    </location>
</feature>
<organism evidence="4 5">
    <name type="scientific">Actinomadura rudentiformis</name>
    <dbReference type="NCBI Taxonomy" id="359158"/>
    <lineage>
        <taxon>Bacteria</taxon>
        <taxon>Bacillati</taxon>
        <taxon>Actinomycetota</taxon>
        <taxon>Actinomycetes</taxon>
        <taxon>Streptosporangiales</taxon>
        <taxon>Thermomonosporaceae</taxon>
        <taxon>Actinomadura</taxon>
    </lineage>
</organism>
<accession>A0A6H9YLT0</accession>
<dbReference type="EMBL" id="WBMT01000030">
    <property type="protein sequence ID" value="KAB2340420.1"/>
    <property type="molecule type" value="Genomic_DNA"/>
</dbReference>
<dbReference type="RefSeq" id="WP_151569877.1">
    <property type="nucleotide sequence ID" value="NZ_WBMT01000030.1"/>
</dbReference>
<comment type="caution">
    <text evidence="4">The sequence shown here is derived from an EMBL/GenBank/DDBJ whole genome shotgun (WGS) entry which is preliminary data.</text>
</comment>
<name>A0A6H9YLT0_9ACTN</name>
<sequence length="197" mass="20163">MGAPGAPGAPREPGAPGGSSAPGESAPQDEGLARDDVADGDEDGPVRPSASYARRQNVVAALVPLVIGAIAAVLSWQLGVGGLADPGPGMWPLVVSVAMVVFAAVQVLRSQPTGTEEKITGDALIVVVAVLSLAGYALLFERVGFEIPTVALLVLWLKVLGRESWRVTVALSLTATVAVYLLFITALGVSLPHLAHF</sequence>
<evidence type="ECO:0000313" key="4">
    <source>
        <dbReference type="EMBL" id="KAB2340420.1"/>
    </source>
</evidence>
<protein>
    <submittedName>
        <fullName evidence="4">Tripartite tricarboxylate transporter TctB family protein</fullName>
    </submittedName>
</protein>
<evidence type="ECO:0000259" key="3">
    <source>
        <dbReference type="Pfam" id="PF07331"/>
    </source>
</evidence>
<evidence type="ECO:0000313" key="5">
    <source>
        <dbReference type="Proteomes" id="UP000468735"/>
    </source>
</evidence>
<evidence type="ECO:0000256" key="1">
    <source>
        <dbReference type="SAM" id="MobiDB-lite"/>
    </source>
</evidence>